<keyword evidence="3" id="KW-1133">Transmembrane helix</keyword>
<keyword evidence="3" id="KW-0812">Transmembrane</keyword>
<dbReference type="AlphaFoldDB" id="A0A7I0HND3"/>
<gene>
    <name evidence="5" type="ORF">EHQ43_15400</name>
</gene>
<accession>A0A7I0HND3</accession>
<evidence type="ECO:0000313" key="6">
    <source>
        <dbReference type="Proteomes" id="UP000297641"/>
    </source>
</evidence>
<keyword evidence="3" id="KW-0472">Membrane</keyword>
<dbReference type="GO" id="GO:0007165">
    <property type="term" value="P:signal transduction"/>
    <property type="evidence" value="ECO:0007669"/>
    <property type="project" value="UniProtKB-KW"/>
</dbReference>
<reference evidence="5 6" key="1">
    <citation type="journal article" date="2019" name="PLoS Negl. Trop. Dis.">
        <title>Revisiting the worldwide diversity of Leptospira species in the environment.</title>
        <authorList>
            <person name="Vincent A.T."/>
            <person name="Schiettekatte O."/>
            <person name="Bourhy P."/>
            <person name="Veyrier F.J."/>
            <person name="Picardeau M."/>
        </authorList>
    </citation>
    <scope>NUCLEOTIDE SEQUENCE [LARGE SCALE GENOMIC DNA]</scope>
    <source>
        <strain evidence="5 6">201800273</strain>
    </source>
</reference>
<sequence length="562" mass="62968">MKGYLRFYFLISFFIFGTLCSMGTFFALHFIKSTEVQFLSQILFSLLVIAPISICFGILFGNWITSIFMKLESAFKEVGLGNLGIQIQYKKNDIFRDFYHSFHRMILAQSELIQHIKSSASTLSNESIEMKKITSEFALNLQSQSAATEEVSASIEEISGVATSISNIANENKDSMSDLKEKVESLSTAIDETADTVNETLTSIQLIIDKAESGKTSLKLMNDAMENLTSSSTEISRTVDIISKISEQVNMLALNASIEAARAGDAGRGFAVVADEVSKLAERTASAVKSIDQLIKKNQRDVELGRERIDSTTFEIQSIIGTIDIISNHIEDVRNAIVSQKNVESKLFELAQFVKERSEEIKNAVSEHKTATNEVMVSVSSISEISFKNSEQSEFLADNLKQFNSTTDKLISMVNLFRTNETISHQKDFVRDSKTHRLEFTSEIGDIYYVPDHHLIEVVWKPDYSDDGYKTILLNALEVIDRWKVSKWLADTRQIGLVSKTGQEWVNSEWFPKASNSTLRKMAVVVPESALSAISIEDTTLKTGLVEMKSVPNMEAAWKWLT</sequence>
<dbReference type="SUPFAM" id="SSF58104">
    <property type="entry name" value="Methyl-accepting chemotaxis protein (MCP) signaling domain"/>
    <property type="match status" value="1"/>
</dbReference>
<name>A0A7I0HND3_9LEPT</name>
<evidence type="ECO:0000256" key="2">
    <source>
        <dbReference type="PROSITE-ProRule" id="PRU00284"/>
    </source>
</evidence>
<evidence type="ECO:0000256" key="3">
    <source>
        <dbReference type="SAM" id="Phobius"/>
    </source>
</evidence>
<dbReference type="PROSITE" id="PS50111">
    <property type="entry name" value="CHEMOTAXIS_TRANSDUC_2"/>
    <property type="match status" value="1"/>
</dbReference>
<evidence type="ECO:0000256" key="1">
    <source>
        <dbReference type="ARBA" id="ARBA00023224"/>
    </source>
</evidence>
<feature type="domain" description="Methyl-accepting transducer" evidence="4">
    <location>
        <begin position="147"/>
        <end position="383"/>
    </location>
</feature>
<feature type="transmembrane region" description="Helical" evidence="3">
    <location>
        <begin position="7"/>
        <end position="30"/>
    </location>
</feature>
<dbReference type="SMART" id="SM00283">
    <property type="entry name" value="MA"/>
    <property type="match status" value="1"/>
</dbReference>
<keyword evidence="1 2" id="KW-0807">Transducer</keyword>
<dbReference type="Proteomes" id="UP000297641">
    <property type="component" value="Unassembled WGS sequence"/>
</dbReference>
<dbReference type="Gene3D" id="1.10.287.950">
    <property type="entry name" value="Methyl-accepting chemotaxis protein"/>
    <property type="match status" value="1"/>
</dbReference>
<dbReference type="GO" id="GO:0016020">
    <property type="term" value="C:membrane"/>
    <property type="evidence" value="ECO:0007669"/>
    <property type="project" value="InterPro"/>
</dbReference>
<organism evidence="5 6">
    <name type="scientific">Leptospira bouyouniensis</name>
    <dbReference type="NCBI Taxonomy" id="2484911"/>
    <lineage>
        <taxon>Bacteria</taxon>
        <taxon>Pseudomonadati</taxon>
        <taxon>Spirochaetota</taxon>
        <taxon>Spirochaetia</taxon>
        <taxon>Leptospirales</taxon>
        <taxon>Leptospiraceae</taxon>
        <taxon>Leptospira</taxon>
    </lineage>
</organism>
<feature type="transmembrane region" description="Helical" evidence="3">
    <location>
        <begin position="42"/>
        <end position="64"/>
    </location>
</feature>
<proteinExistence type="predicted"/>
<protein>
    <submittedName>
        <fullName evidence="5">Methyl-accepting chemotaxis protein</fullName>
    </submittedName>
</protein>
<comment type="caution">
    <text evidence="5">The sequence shown here is derived from an EMBL/GenBank/DDBJ whole genome shotgun (WGS) entry which is preliminary data.</text>
</comment>
<dbReference type="Pfam" id="PF00015">
    <property type="entry name" value="MCPsignal"/>
    <property type="match status" value="1"/>
</dbReference>
<dbReference type="PANTHER" id="PTHR32089:SF112">
    <property type="entry name" value="LYSOZYME-LIKE PROTEIN-RELATED"/>
    <property type="match status" value="1"/>
</dbReference>
<dbReference type="EMBL" id="RQFT01000012">
    <property type="protein sequence ID" value="TGL03181.1"/>
    <property type="molecule type" value="Genomic_DNA"/>
</dbReference>
<dbReference type="InterPro" id="IPR004089">
    <property type="entry name" value="MCPsignal_dom"/>
</dbReference>
<evidence type="ECO:0000259" key="4">
    <source>
        <dbReference type="PROSITE" id="PS50111"/>
    </source>
</evidence>
<dbReference type="PANTHER" id="PTHR32089">
    <property type="entry name" value="METHYL-ACCEPTING CHEMOTAXIS PROTEIN MCPB"/>
    <property type="match status" value="1"/>
</dbReference>
<evidence type="ECO:0000313" key="5">
    <source>
        <dbReference type="EMBL" id="TGL03181.1"/>
    </source>
</evidence>